<dbReference type="EC" id="4.3.1.23" evidence="3"/>
<dbReference type="AlphaFoldDB" id="A0A091B6J2"/>
<organism evidence="4 5">
    <name type="scientific">Arenimonas metalli CF5-1</name>
    <dbReference type="NCBI Taxonomy" id="1384056"/>
    <lineage>
        <taxon>Bacteria</taxon>
        <taxon>Pseudomonadati</taxon>
        <taxon>Pseudomonadota</taxon>
        <taxon>Gammaproteobacteria</taxon>
        <taxon>Lysobacterales</taxon>
        <taxon>Lysobacteraceae</taxon>
        <taxon>Arenimonas</taxon>
    </lineage>
</organism>
<proteinExistence type="predicted"/>
<dbReference type="InterPro" id="IPR024083">
    <property type="entry name" value="Fumarase/histidase_N"/>
</dbReference>
<dbReference type="GO" id="GO:0044550">
    <property type="term" value="P:secondary metabolite biosynthetic process"/>
    <property type="evidence" value="ECO:0007669"/>
    <property type="project" value="UniProtKB-ARBA"/>
</dbReference>
<name>A0A091B6J2_9GAMM</name>
<reference evidence="4 5" key="1">
    <citation type="submission" date="2013-09" db="EMBL/GenBank/DDBJ databases">
        <title>Genome sequencing of Arenimonas metalli.</title>
        <authorList>
            <person name="Chen F."/>
            <person name="Wang G."/>
        </authorList>
    </citation>
    <scope>NUCLEOTIDE SEQUENCE [LARGE SCALE GENOMIC DNA]</scope>
    <source>
        <strain evidence="4 5">CF5-1</strain>
    </source>
</reference>
<dbReference type="FunFam" id="1.20.200.10:FF:000012">
    <property type="entry name" value="Tyrosine ammonia-lyase"/>
    <property type="match status" value="1"/>
</dbReference>
<dbReference type="STRING" id="1384056.N787_02090"/>
<dbReference type="GO" id="GO:0052883">
    <property type="term" value="F:tyrosine ammonia-lyase activity"/>
    <property type="evidence" value="ECO:0007669"/>
    <property type="project" value="UniProtKB-EC"/>
</dbReference>
<evidence type="ECO:0000256" key="1">
    <source>
        <dbReference type="ARBA" id="ARBA00023239"/>
    </source>
</evidence>
<evidence type="ECO:0000313" key="5">
    <source>
        <dbReference type="Proteomes" id="UP000029393"/>
    </source>
</evidence>
<dbReference type="InterPro" id="IPR022313">
    <property type="entry name" value="Phe/His_NH3-lyase_AS"/>
</dbReference>
<comment type="catalytic activity">
    <reaction evidence="2">
        <text>L-tyrosine = (E)-4-coumarate + NH4(+)</text>
        <dbReference type="Rhea" id="RHEA:24906"/>
        <dbReference type="ChEBI" id="CHEBI:12876"/>
        <dbReference type="ChEBI" id="CHEBI:28938"/>
        <dbReference type="ChEBI" id="CHEBI:58315"/>
        <dbReference type="EC" id="4.3.1.23"/>
    </reaction>
</comment>
<evidence type="ECO:0000313" key="4">
    <source>
        <dbReference type="EMBL" id="KFN47117.1"/>
    </source>
</evidence>
<gene>
    <name evidence="4" type="ORF">N787_02090</name>
</gene>
<evidence type="ECO:0000256" key="3">
    <source>
        <dbReference type="ARBA" id="ARBA00066365"/>
    </source>
</evidence>
<dbReference type="SUPFAM" id="SSF48557">
    <property type="entry name" value="L-aspartase-like"/>
    <property type="match status" value="1"/>
</dbReference>
<accession>A0A091B6J2</accession>
<dbReference type="PANTHER" id="PTHR10362">
    <property type="entry name" value="HISTIDINE AMMONIA-LYASE"/>
    <property type="match status" value="1"/>
</dbReference>
<dbReference type="PATRIC" id="fig|1384056.3.peg.1037"/>
<dbReference type="PROSITE" id="PS00488">
    <property type="entry name" value="PAL_HISTIDASE"/>
    <property type="match status" value="1"/>
</dbReference>
<dbReference type="InterPro" id="IPR008948">
    <property type="entry name" value="L-Aspartase-like"/>
</dbReference>
<comment type="caution">
    <text evidence="4">The sequence shown here is derived from an EMBL/GenBank/DDBJ whole genome shotgun (WGS) entry which is preliminary data.</text>
</comment>
<dbReference type="Pfam" id="PF00221">
    <property type="entry name" value="Lyase_aromatic"/>
    <property type="match status" value="1"/>
</dbReference>
<dbReference type="RefSeq" id="WP_034211257.1">
    <property type="nucleotide sequence ID" value="NZ_AVCK01000012.1"/>
</dbReference>
<dbReference type="FunFam" id="1.10.275.10:FF:000005">
    <property type="entry name" value="Histidine ammonia-lyase"/>
    <property type="match status" value="1"/>
</dbReference>
<dbReference type="Proteomes" id="UP000029393">
    <property type="component" value="Unassembled WGS sequence"/>
</dbReference>
<sequence length="518" mass="55668">MTAAPPDALPILVDGRPLRIEDVVAVARAEARVALSRDPAFEARINRGADFVDRLIAEDGVVYGVSTGYGDSCTVAIPPSLVAELPHHLYAYHGCGLGRFLDPQETRAVLLVRLQSLAQGVSGVSLGLLRQLEALLAHDILPMIPAEGSVGASGDLTPLSYVAAVLCGEREVWHQGRVMPAAEALALHGLQPLRLRPKEGLAIMNGTAVMTALACLAWRRADYLGRLATRITAFNVLASAGNAHHFDQTLFSVKPHKGQQRVAARLRADLASDRPPRNEQRLQDRYSLRCAPHVVGVLEDALPWLRTNIEDELNSANDNPIIDAVEERVLHGGHFYGGHIAFAMDSLKNAVANLADLLDRQMALVVDARYSHGLPANLSAARGERAALNHGLKALQISASAWTAEALKLTMPASVFSRSTECHNQDKVSMGTIAARDALRIIDLTEQVVVALLVTARQGITLREAVSGELKLSPALAGMHADLAARVPLVVEDRALDVELRGLLAAVRAETWSLYADA</sequence>
<keyword evidence="1 4" id="KW-0456">Lyase</keyword>
<dbReference type="Gene3D" id="1.20.200.10">
    <property type="entry name" value="Fumarase/aspartase (Central domain)"/>
    <property type="match status" value="1"/>
</dbReference>
<keyword evidence="5" id="KW-1185">Reference proteome</keyword>
<protein>
    <recommendedName>
        <fullName evidence="3">tyrosine ammonia-lyase</fullName>
        <ecNumber evidence="3">4.3.1.23</ecNumber>
    </recommendedName>
</protein>
<dbReference type="OrthoDB" id="9806955at2"/>
<dbReference type="InterPro" id="IPR001106">
    <property type="entry name" value="Aromatic_Lyase"/>
</dbReference>
<dbReference type="eggNOG" id="COG2986">
    <property type="taxonomic scope" value="Bacteria"/>
</dbReference>
<dbReference type="EMBL" id="AVCK01000012">
    <property type="protein sequence ID" value="KFN47117.1"/>
    <property type="molecule type" value="Genomic_DNA"/>
</dbReference>
<dbReference type="Gene3D" id="1.10.275.10">
    <property type="entry name" value="Fumarase/aspartase (N-terminal domain)"/>
    <property type="match status" value="1"/>
</dbReference>
<dbReference type="CDD" id="cd00332">
    <property type="entry name" value="PAL-HAL"/>
    <property type="match status" value="1"/>
</dbReference>
<evidence type="ECO:0000256" key="2">
    <source>
        <dbReference type="ARBA" id="ARBA00052500"/>
    </source>
</evidence>